<evidence type="ECO:0000313" key="10">
    <source>
        <dbReference type="EMBL" id="KAF2139643.1"/>
    </source>
</evidence>
<evidence type="ECO:0000256" key="8">
    <source>
        <dbReference type="PIRSR" id="PIRSR602403-1"/>
    </source>
</evidence>
<dbReference type="GO" id="GO:0004497">
    <property type="term" value="F:monooxygenase activity"/>
    <property type="evidence" value="ECO:0007669"/>
    <property type="project" value="UniProtKB-KW"/>
</dbReference>
<feature type="binding site" description="axial binding residue" evidence="8">
    <location>
        <position position="481"/>
    </location>
    <ligand>
        <name>heme</name>
        <dbReference type="ChEBI" id="CHEBI:30413"/>
    </ligand>
    <ligandPart>
        <name>Fe</name>
        <dbReference type="ChEBI" id="CHEBI:18248"/>
    </ligandPart>
</feature>
<keyword evidence="7 9" id="KW-0503">Monooxygenase</keyword>
<dbReference type="InterPro" id="IPR001128">
    <property type="entry name" value="Cyt_P450"/>
</dbReference>
<keyword evidence="5 9" id="KW-0560">Oxidoreductase</keyword>
<dbReference type="Pfam" id="PF00067">
    <property type="entry name" value="p450"/>
    <property type="match status" value="1"/>
</dbReference>
<evidence type="ECO:0000256" key="2">
    <source>
        <dbReference type="ARBA" id="ARBA00010617"/>
    </source>
</evidence>
<name>A0A6A6B8G2_9PEZI</name>
<keyword evidence="11" id="KW-1185">Reference proteome</keyword>
<dbReference type="Proteomes" id="UP000799438">
    <property type="component" value="Unassembled WGS sequence"/>
</dbReference>
<evidence type="ECO:0008006" key="12">
    <source>
        <dbReference type="Google" id="ProtNLM"/>
    </source>
</evidence>
<dbReference type="Gene3D" id="1.10.630.10">
    <property type="entry name" value="Cytochrome P450"/>
    <property type="match status" value="1"/>
</dbReference>
<dbReference type="PROSITE" id="PS00086">
    <property type="entry name" value="CYTOCHROME_P450"/>
    <property type="match status" value="1"/>
</dbReference>
<dbReference type="SUPFAM" id="SSF48264">
    <property type="entry name" value="Cytochrome P450"/>
    <property type="match status" value="1"/>
</dbReference>
<evidence type="ECO:0000256" key="5">
    <source>
        <dbReference type="ARBA" id="ARBA00023002"/>
    </source>
</evidence>
<dbReference type="AlphaFoldDB" id="A0A6A6B8G2"/>
<evidence type="ECO:0000256" key="7">
    <source>
        <dbReference type="ARBA" id="ARBA00023033"/>
    </source>
</evidence>
<comment type="cofactor">
    <cofactor evidence="1 8">
        <name>heme</name>
        <dbReference type="ChEBI" id="CHEBI:30413"/>
    </cofactor>
</comment>
<dbReference type="PANTHER" id="PTHR46206">
    <property type="entry name" value="CYTOCHROME P450"/>
    <property type="match status" value="1"/>
</dbReference>
<proteinExistence type="inferred from homology"/>
<evidence type="ECO:0000256" key="1">
    <source>
        <dbReference type="ARBA" id="ARBA00001971"/>
    </source>
</evidence>
<comment type="similarity">
    <text evidence="2 9">Belongs to the cytochrome P450 family.</text>
</comment>
<dbReference type="GeneID" id="54299800"/>
<dbReference type="InterPro" id="IPR036396">
    <property type="entry name" value="Cyt_P450_sf"/>
</dbReference>
<dbReference type="PANTHER" id="PTHR46206:SF1">
    <property type="entry name" value="P450, PUTATIVE (EUROFUNG)-RELATED"/>
    <property type="match status" value="1"/>
</dbReference>
<dbReference type="EMBL" id="ML995492">
    <property type="protein sequence ID" value="KAF2139643.1"/>
    <property type="molecule type" value="Genomic_DNA"/>
</dbReference>
<dbReference type="InterPro" id="IPR017972">
    <property type="entry name" value="Cyt_P450_CS"/>
</dbReference>
<dbReference type="OrthoDB" id="1844152at2759"/>
<dbReference type="PRINTS" id="PR00465">
    <property type="entry name" value="EP450IV"/>
</dbReference>
<dbReference type="GO" id="GO:0020037">
    <property type="term" value="F:heme binding"/>
    <property type="evidence" value="ECO:0007669"/>
    <property type="project" value="InterPro"/>
</dbReference>
<protein>
    <recommendedName>
        <fullName evidence="12">Cytochrome P450</fullName>
    </recommendedName>
</protein>
<organism evidence="10 11">
    <name type="scientific">Aplosporella prunicola CBS 121167</name>
    <dbReference type="NCBI Taxonomy" id="1176127"/>
    <lineage>
        <taxon>Eukaryota</taxon>
        <taxon>Fungi</taxon>
        <taxon>Dikarya</taxon>
        <taxon>Ascomycota</taxon>
        <taxon>Pezizomycotina</taxon>
        <taxon>Dothideomycetes</taxon>
        <taxon>Dothideomycetes incertae sedis</taxon>
        <taxon>Botryosphaeriales</taxon>
        <taxon>Aplosporellaceae</taxon>
        <taxon>Aplosporella</taxon>
    </lineage>
</organism>
<keyword evidence="6 8" id="KW-0408">Iron</keyword>
<evidence type="ECO:0000256" key="9">
    <source>
        <dbReference type="RuleBase" id="RU000461"/>
    </source>
</evidence>
<dbReference type="GO" id="GO:0016705">
    <property type="term" value="F:oxidoreductase activity, acting on paired donors, with incorporation or reduction of molecular oxygen"/>
    <property type="evidence" value="ECO:0007669"/>
    <property type="project" value="InterPro"/>
</dbReference>
<dbReference type="InterPro" id="IPR002403">
    <property type="entry name" value="Cyt_P450_E_grp-IV"/>
</dbReference>
<accession>A0A6A6B8G2</accession>
<dbReference type="GO" id="GO:0005506">
    <property type="term" value="F:iron ion binding"/>
    <property type="evidence" value="ECO:0007669"/>
    <property type="project" value="InterPro"/>
</dbReference>
<evidence type="ECO:0000256" key="3">
    <source>
        <dbReference type="ARBA" id="ARBA00022617"/>
    </source>
</evidence>
<evidence type="ECO:0000313" key="11">
    <source>
        <dbReference type="Proteomes" id="UP000799438"/>
    </source>
</evidence>
<keyword evidence="3 8" id="KW-0349">Heme</keyword>
<evidence type="ECO:0000256" key="4">
    <source>
        <dbReference type="ARBA" id="ARBA00022723"/>
    </source>
</evidence>
<keyword evidence="4 8" id="KW-0479">Metal-binding</keyword>
<reference evidence="10" key="1">
    <citation type="journal article" date="2020" name="Stud. Mycol.">
        <title>101 Dothideomycetes genomes: a test case for predicting lifestyles and emergence of pathogens.</title>
        <authorList>
            <person name="Haridas S."/>
            <person name="Albert R."/>
            <person name="Binder M."/>
            <person name="Bloem J."/>
            <person name="Labutti K."/>
            <person name="Salamov A."/>
            <person name="Andreopoulos B."/>
            <person name="Baker S."/>
            <person name="Barry K."/>
            <person name="Bills G."/>
            <person name="Bluhm B."/>
            <person name="Cannon C."/>
            <person name="Castanera R."/>
            <person name="Culley D."/>
            <person name="Daum C."/>
            <person name="Ezra D."/>
            <person name="Gonzalez J."/>
            <person name="Henrissat B."/>
            <person name="Kuo A."/>
            <person name="Liang C."/>
            <person name="Lipzen A."/>
            <person name="Lutzoni F."/>
            <person name="Magnuson J."/>
            <person name="Mondo S."/>
            <person name="Nolan M."/>
            <person name="Ohm R."/>
            <person name="Pangilinan J."/>
            <person name="Park H.-J."/>
            <person name="Ramirez L."/>
            <person name="Alfaro M."/>
            <person name="Sun H."/>
            <person name="Tritt A."/>
            <person name="Yoshinaga Y."/>
            <person name="Zwiers L.-H."/>
            <person name="Turgeon B."/>
            <person name="Goodwin S."/>
            <person name="Spatafora J."/>
            <person name="Crous P."/>
            <person name="Grigoriev I."/>
        </authorList>
    </citation>
    <scope>NUCLEOTIDE SEQUENCE</scope>
    <source>
        <strain evidence="10">CBS 121167</strain>
    </source>
</reference>
<sequence>MATLSTTTLLAILLALLYYLHRRLTASKHLLDHLPWIGLNEDEWFAKSRAHLREATSSWDLLKAGYAKWSTQERTFIIPNLTFRPEAILAQSHISWLVKQPEGILSTKPAQVSLLELEWLAPAQIYEHPFHEEVIRKDLTRHLGQLTPAIVDAVMTNIDRIWGEESEWREVNAHKTLSEIIIKISNSIFLGDAIGPDEKYVKAVTNFSQVFVLSAAAIKALLPDILKPVLAPALGLPSKYFLKKCKDFLVPVIEQRLAALQRQRDYPDIKQDVPSDFIQWMTQAAFLHDSPAEADATLIATRILLMETTAIHTSASAITNTVIDLVASDPSLDYLNGIREQASKVLVSTSGQWTHLAIRQLTRADSAIRESLRYSGFAARGAKRQVTAPGGLTLPDGAYLPCGAWLSIPVAAIHHDDRFYPSPTTYDAFRFSDARADMLEALRMRGAGGQAELWELLQEKRLSLSTTSDAFVPFGHGRHSCPGRFFAAQVLKLILAHITLKYDIQPLQKRPSNVYMSDFCAPPQKAILTIRRKVRGENDALD</sequence>
<dbReference type="RefSeq" id="XP_033395356.1">
    <property type="nucleotide sequence ID" value="XM_033542303.1"/>
</dbReference>
<evidence type="ECO:0000256" key="6">
    <source>
        <dbReference type="ARBA" id="ARBA00023004"/>
    </source>
</evidence>
<gene>
    <name evidence="10" type="ORF">K452DRAFT_300184</name>
</gene>
<dbReference type="CDD" id="cd11041">
    <property type="entry name" value="CYP503A1-like"/>
    <property type="match status" value="1"/>
</dbReference>